<dbReference type="GeneID" id="6015240"/>
<dbReference type="VEuPathDB" id="FungiDB:CC1G_07838"/>
<dbReference type="AlphaFoldDB" id="A8P403"/>
<proteinExistence type="predicted"/>
<organism evidence="2 3">
    <name type="scientific">Coprinopsis cinerea (strain Okayama-7 / 130 / ATCC MYA-4618 / FGSC 9003)</name>
    <name type="common">Inky cap fungus</name>
    <name type="synonym">Hormographiella aspergillata</name>
    <dbReference type="NCBI Taxonomy" id="240176"/>
    <lineage>
        <taxon>Eukaryota</taxon>
        <taxon>Fungi</taxon>
        <taxon>Dikarya</taxon>
        <taxon>Basidiomycota</taxon>
        <taxon>Agaricomycotina</taxon>
        <taxon>Agaricomycetes</taxon>
        <taxon>Agaricomycetidae</taxon>
        <taxon>Agaricales</taxon>
        <taxon>Agaricineae</taxon>
        <taxon>Psathyrellaceae</taxon>
        <taxon>Coprinopsis</taxon>
    </lineage>
</organism>
<dbReference type="OMA" id="TARRPYE"/>
<dbReference type="EMBL" id="AACS02000004">
    <property type="protein sequence ID" value="EAU83156.2"/>
    <property type="molecule type" value="Genomic_DNA"/>
</dbReference>
<dbReference type="RefSeq" id="XP_001838647.2">
    <property type="nucleotide sequence ID" value="XM_001838595.2"/>
</dbReference>
<dbReference type="OrthoDB" id="2882961at2759"/>
<dbReference type="Proteomes" id="UP000001861">
    <property type="component" value="Unassembled WGS sequence"/>
</dbReference>
<gene>
    <name evidence="2" type="ORF">CC1G_07838</name>
</gene>
<evidence type="ECO:0000313" key="2">
    <source>
        <dbReference type="EMBL" id="EAU83156.2"/>
    </source>
</evidence>
<dbReference type="KEGG" id="cci:CC1G_07838"/>
<feature type="region of interest" description="Disordered" evidence="1">
    <location>
        <begin position="15"/>
        <end position="39"/>
    </location>
</feature>
<reference evidence="2 3" key="1">
    <citation type="journal article" date="2010" name="Proc. Natl. Acad. Sci. U.S.A.">
        <title>Insights into evolution of multicellular fungi from the assembled chromosomes of the mushroom Coprinopsis cinerea (Coprinus cinereus).</title>
        <authorList>
            <person name="Stajich J.E."/>
            <person name="Wilke S.K."/>
            <person name="Ahren D."/>
            <person name="Au C.H."/>
            <person name="Birren B.W."/>
            <person name="Borodovsky M."/>
            <person name="Burns C."/>
            <person name="Canback B."/>
            <person name="Casselton L.A."/>
            <person name="Cheng C.K."/>
            <person name="Deng J."/>
            <person name="Dietrich F.S."/>
            <person name="Fargo D.C."/>
            <person name="Farman M.L."/>
            <person name="Gathman A.C."/>
            <person name="Goldberg J."/>
            <person name="Guigo R."/>
            <person name="Hoegger P.J."/>
            <person name="Hooker J.B."/>
            <person name="Huggins A."/>
            <person name="James T.Y."/>
            <person name="Kamada T."/>
            <person name="Kilaru S."/>
            <person name="Kodira C."/>
            <person name="Kues U."/>
            <person name="Kupfer D."/>
            <person name="Kwan H.S."/>
            <person name="Lomsadze A."/>
            <person name="Li W."/>
            <person name="Lilly W.W."/>
            <person name="Ma L.J."/>
            <person name="Mackey A.J."/>
            <person name="Manning G."/>
            <person name="Martin F."/>
            <person name="Muraguchi H."/>
            <person name="Natvig D.O."/>
            <person name="Palmerini H."/>
            <person name="Ramesh M.A."/>
            <person name="Rehmeyer C.J."/>
            <person name="Roe B.A."/>
            <person name="Shenoy N."/>
            <person name="Stanke M."/>
            <person name="Ter-Hovhannisyan V."/>
            <person name="Tunlid A."/>
            <person name="Velagapudi R."/>
            <person name="Vision T.J."/>
            <person name="Zeng Q."/>
            <person name="Zolan M.E."/>
            <person name="Pukkila P.J."/>
        </authorList>
    </citation>
    <scope>NUCLEOTIDE SEQUENCE [LARGE SCALE GENOMIC DNA]</scope>
    <source>
        <strain evidence="3">Okayama-7 / 130 / ATCC MYA-4618 / FGSC 9003</strain>
    </source>
</reference>
<keyword evidence="3" id="KW-1185">Reference proteome</keyword>
<sequence length="271" mass="32435">MALCERKRLQDELKRERKEKKELKAREKRQKEERERDQQERWKLMLEEVNRERKAALEEWETKWTAKLEEQEKKWKATIEEMKQEQEKKWKATIEEMKQEQEKKWKATIEETKKEQELENERWREEEKKWKATIQATVQHLVNKDVEALDKIRLRNLLNRAQEKILVDCGLVHESASPETFRSQWQAIFQGVRSNRAQHLRAYFKSTNAPKSVLALLASDETLALLAEEDRMEGNLAAHPAITARRPYEEVIGRALAEARDAFTQLLDYII</sequence>
<evidence type="ECO:0000256" key="1">
    <source>
        <dbReference type="SAM" id="MobiDB-lite"/>
    </source>
</evidence>
<name>A8P403_COPC7</name>
<accession>A8P403</accession>
<dbReference type="InParanoid" id="A8P403"/>
<dbReference type="HOGENOM" id="CLU_1026778_0_0_1"/>
<protein>
    <submittedName>
        <fullName evidence="2">Uncharacterized protein</fullName>
    </submittedName>
</protein>
<evidence type="ECO:0000313" key="3">
    <source>
        <dbReference type="Proteomes" id="UP000001861"/>
    </source>
</evidence>
<comment type="caution">
    <text evidence="2">The sequence shown here is derived from an EMBL/GenBank/DDBJ whole genome shotgun (WGS) entry which is preliminary data.</text>
</comment>